<feature type="region of interest" description="Disordered" evidence="1">
    <location>
        <begin position="1"/>
        <end position="289"/>
    </location>
</feature>
<feature type="compositionally biased region" description="Low complexity" evidence="1">
    <location>
        <begin position="126"/>
        <end position="140"/>
    </location>
</feature>
<feature type="compositionally biased region" description="Low complexity" evidence="1">
    <location>
        <begin position="228"/>
        <end position="238"/>
    </location>
</feature>
<comment type="caution">
    <text evidence="2">The sequence shown here is derived from an EMBL/GenBank/DDBJ whole genome shotgun (WGS) entry which is preliminary data.</text>
</comment>
<name>A0A7J6GT12_CANSA</name>
<feature type="compositionally biased region" description="Polar residues" evidence="1">
    <location>
        <begin position="252"/>
        <end position="275"/>
    </location>
</feature>
<proteinExistence type="predicted"/>
<feature type="compositionally biased region" description="Basic and acidic residues" evidence="1">
    <location>
        <begin position="170"/>
        <end position="180"/>
    </location>
</feature>
<sequence length="339" mass="36705">MPSGAKKRKAAKKKKEKEATITTSSHTNNPHGGYDDSKSQDEKGSDGGEVMSPVYEGHHSNRQHFHEGSEEGDSSGARSIVAKDKSVERISRERSLKSGKNSENKDVRIEYVESGKESRDGDDRNSSSSSSSRSSSSSSSSDDESRAIEKKQDLKANVSILDSPVESSSAEEKNKVDELSSKPVLVSGVIKPGFENGAEKSSTVETVTDLSSKKSEDKMYPVLDESAKSSPSKSESVSNTYEVEELPPSSGCEAQTSNANQDIKTSETPEPSENQDPVDKFSAPMKHSPFSVLNEDSKLRICSSGMNALCFPSEFENGKPKYQKLISFGKSMFSVDAET</sequence>
<evidence type="ECO:0000313" key="2">
    <source>
        <dbReference type="EMBL" id="KAF4385941.1"/>
    </source>
</evidence>
<feature type="compositionally biased region" description="Basic and acidic residues" evidence="1">
    <location>
        <begin position="81"/>
        <end position="125"/>
    </location>
</feature>
<feature type="compositionally biased region" description="Basic and acidic residues" evidence="1">
    <location>
        <begin position="33"/>
        <end position="46"/>
    </location>
</feature>
<evidence type="ECO:0000313" key="3">
    <source>
        <dbReference type="Proteomes" id="UP000583929"/>
    </source>
</evidence>
<dbReference type="EMBL" id="JAATIQ010000084">
    <property type="protein sequence ID" value="KAF4385941.1"/>
    <property type="molecule type" value="Genomic_DNA"/>
</dbReference>
<protein>
    <submittedName>
        <fullName evidence="2">Uncharacterized protein</fullName>
    </submittedName>
</protein>
<evidence type="ECO:0000256" key="1">
    <source>
        <dbReference type="SAM" id="MobiDB-lite"/>
    </source>
</evidence>
<keyword evidence="3" id="KW-1185">Reference proteome</keyword>
<dbReference type="AlphaFoldDB" id="A0A7J6GT12"/>
<feature type="compositionally biased region" description="Basic residues" evidence="1">
    <location>
        <begin position="1"/>
        <end position="15"/>
    </location>
</feature>
<accession>A0A7J6GT12</accession>
<feature type="compositionally biased region" description="Polar residues" evidence="1">
    <location>
        <begin position="20"/>
        <end position="30"/>
    </location>
</feature>
<dbReference type="PANTHER" id="PTHR37187">
    <property type="entry name" value="EXPRESSED PROTEIN"/>
    <property type="match status" value="1"/>
</dbReference>
<gene>
    <name evidence="2" type="ORF">G4B88_031076</name>
</gene>
<dbReference type="Proteomes" id="UP000583929">
    <property type="component" value="Unassembled WGS sequence"/>
</dbReference>
<dbReference type="PANTHER" id="PTHR37187:SF19">
    <property type="entry name" value="(RAPE) HYPOTHETICAL PROTEIN"/>
    <property type="match status" value="1"/>
</dbReference>
<feature type="compositionally biased region" description="Polar residues" evidence="1">
    <location>
        <begin position="199"/>
        <end position="210"/>
    </location>
</feature>
<feature type="compositionally biased region" description="Basic and acidic residues" evidence="1">
    <location>
        <begin position="56"/>
        <end position="69"/>
    </location>
</feature>
<reference evidence="2 3" key="1">
    <citation type="journal article" date="2020" name="bioRxiv">
        <title>Sequence and annotation of 42 cannabis genomes reveals extensive copy number variation in cannabinoid synthesis and pathogen resistance genes.</title>
        <authorList>
            <person name="Mckernan K.J."/>
            <person name="Helbert Y."/>
            <person name="Kane L.T."/>
            <person name="Ebling H."/>
            <person name="Zhang L."/>
            <person name="Liu B."/>
            <person name="Eaton Z."/>
            <person name="Mclaughlin S."/>
            <person name="Kingan S."/>
            <person name="Baybayan P."/>
            <person name="Concepcion G."/>
            <person name="Jordan M."/>
            <person name="Riva A."/>
            <person name="Barbazuk W."/>
            <person name="Harkins T."/>
        </authorList>
    </citation>
    <scope>NUCLEOTIDE SEQUENCE [LARGE SCALE GENOMIC DNA]</scope>
    <source>
        <strain evidence="3">cv. Jamaican Lion 4</strain>
        <tissue evidence="2">Leaf</tissue>
    </source>
</reference>
<feature type="compositionally biased region" description="Basic and acidic residues" evidence="1">
    <location>
        <begin position="143"/>
        <end position="154"/>
    </location>
</feature>
<organism evidence="2 3">
    <name type="scientific">Cannabis sativa</name>
    <name type="common">Hemp</name>
    <name type="synonym">Marijuana</name>
    <dbReference type="NCBI Taxonomy" id="3483"/>
    <lineage>
        <taxon>Eukaryota</taxon>
        <taxon>Viridiplantae</taxon>
        <taxon>Streptophyta</taxon>
        <taxon>Embryophyta</taxon>
        <taxon>Tracheophyta</taxon>
        <taxon>Spermatophyta</taxon>
        <taxon>Magnoliopsida</taxon>
        <taxon>eudicotyledons</taxon>
        <taxon>Gunneridae</taxon>
        <taxon>Pentapetalae</taxon>
        <taxon>rosids</taxon>
        <taxon>fabids</taxon>
        <taxon>Rosales</taxon>
        <taxon>Cannabaceae</taxon>
        <taxon>Cannabis</taxon>
    </lineage>
</organism>